<reference evidence="1" key="1">
    <citation type="submission" date="2020-07" db="EMBL/GenBank/DDBJ databases">
        <authorList>
            <person name="Ferguson B K."/>
        </authorList>
    </citation>
    <scope>NUCLEOTIDE SEQUENCE</scope>
    <source>
        <strain evidence="1">L06</strain>
    </source>
</reference>
<dbReference type="EMBL" id="CADCXW020000342">
    <property type="protein sequence ID" value="CAD1574145.1"/>
    <property type="molecule type" value="Genomic_DNA"/>
</dbReference>
<protein>
    <submittedName>
        <fullName evidence="1">Uncharacterized protein</fullName>
    </submittedName>
</protein>
<proteinExistence type="predicted"/>
<organism evidence="1">
    <name type="scientific">Bracon brevicornis</name>
    <dbReference type="NCBI Taxonomy" id="1563983"/>
    <lineage>
        <taxon>Eukaryota</taxon>
        <taxon>Metazoa</taxon>
        <taxon>Ecdysozoa</taxon>
        <taxon>Arthropoda</taxon>
        <taxon>Hexapoda</taxon>
        <taxon>Insecta</taxon>
        <taxon>Pterygota</taxon>
        <taxon>Neoptera</taxon>
        <taxon>Endopterygota</taxon>
        <taxon>Hymenoptera</taxon>
        <taxon>Apocrita</taxon>
        <taxon>Ichneumonoidea</taxon>
        <taxon>Braconidae</taxon>
        <taxon>Braconinae</taxon>
        <taxon>Bracon</taxon>
    </lineage>
</organism>
<accession>A0A6V7LCN2</accession>
<name>A0A6V7LCN2_9HYME</name>
<gene>
    <name evidence="1" type="ORF">BBRV_LOCUS103255</name>
</gene>
<evidence type="ECO:0000313" key="1">
    <source>
        <dbReference type="EMBL" id="CAD1574145.1"/>
    </source>
</evidence>
<sequence>MSGEGAQAIRLGLKAQERSLQCCSAQAIRHGLKTGEQSGIALRLFRMASRLRSSLGRALRPFSMASRHRRDLGRCSGHSAWPQDWGAVWDSAQAIRNGLETEEQSGKGDQAIRLGLKAEERSGTALRPLSMAS</sequence>
<dbReference type="AlphaFoldDB" id="A0A6V7LCN2"/>